<dbReference type="PRINTS" id="PR00455">
    <property type="entry name" value="HTHTETR"/>
</dbReference>
<gene>
    <name evidence="6" type="ORF">HMPREF9153_1750</name>
</gene>
<accession>G4CZ78</accession>
<dbReference type="Gene3D" id="1.10.357.10">
    <property type="entry name" value="Tetracycline Repressor, domain 2"/>
    <property type="match status" value="1"/>
</dbReference>
<comment type="caution">
    <text evidence="6">The sequence shown here is derived from an EMBL/GenBank/DDBJ whole genome shotgun (WGS) entry which is preliminary data.</text>
</comment>
<dbReference type="EMBL" id="AGBA01000015">
    <property type="protein sequence ID" value="EGY76797.1"/>
    <property type="molecule type" value="Genomic_DNA"/>
</dbReference>
<dbReference type="GO" id="GO:0003700">
    <property type="term" value="F:DNA-binding transcription factor activity"/>
    <property type="evidence" value="ECO:0007669"/>
    <property type="project" value="TreeGrafter"/>
</dbReference>
<keyword evidence="1" id="KW-0805">Transcription regulation</keyword>
<dbReference type="InterPro" id="IPR036271">
    <property type="entry name" value="Tet_transcr_reg_TetR-rel_C_sf"/>
</dbReference>
<keyword evidence="2 4" id="KW-0238">DNA-binding</keyword>
<protein>
    <submittedName>
        <fullName evidence="6">TetR family transcriptional regulatory protein</fullName>
    </submittedName>
</protein>
<evidence type="ECO:0000313" key="6">
    <source>
        <dbReference type="EMBL" id="EGY76797.1"/>
    </source>
</evidence>
<dbReference type="PANTHER" id="PTHR30055">
    <property type="entry name" value="HTH-TYPE TRANSCRIPTIONAL REGULATOR RUTR"/>
    <property type="match status" value="1"/>
</dbReference>
<keyword evidence="7" id="KW-1185">Reference proteome</keyword>
<dbReference type="PANTHER" id="PTHR30055:SF234">
    <property type="entry name" value="HTH-TYPE TRANSCRIPTIONAL REGULATOR BETI"/>
    <property type="match status" value="1"/>
</dbReference>
<dbReference type="InterPro" id="IPR009057">
    <property type="entry name" value="Homeodomain-like_sf"/>
</dbReference>
<proteinExistence type="predicted"/>
<name>G4CZ78_9ACTN</name>
<dbReference type="HOGENOM" id="CLU_069356_15_11_11"/>
<feature type="domain" description="HTH tetR-type" evidence="5">
    <location>
        <begin position="12"/>
        <end position="72"/>
    </location>
</feature>
<evidence type="ECO:0000256" key="4">
    <source>
        <dbReference type="PROSITE-ProRule" id="PRU00335"/>
    </source>
</evidence>
<evidence type="ECO:0000256" key="2">
    <source>
        <dbReference type="ARBA" id="ARBA00023125"/>
    </source>
</evidence>
<dbReference type="PROSITE" id="PS50977">
    <property type="entry name" value="HTH_TETR_2"/>
    <property type="match status" value="1"/>
</dbReference>
<sequence>MMPAAVERPHRDEVKNRILVAATENFERDGYAGASLRRIASDAGFTKGAVYSNFGSKPDLFGQVCTERLASGERDVVDALSPILSSGGSPDEVMRQISEKLTEILLEDAPWQVILAEFRALARHDEEIAEAYTKLQKQRIAQLVDLTTQYCVLDRVKSAEDANPRSLAVVVLSLVNVLALEHSVASAVIDQQVITDVIERSIRGFLQ</sequence>
<feature type="DNA-binding region" description="H-T-H motif" evidence="4">
    <location>
        <begin position="35"/>
        <end position="54"/>
    </location>
</feature>
<keyword evidence="3" id="KW-0804">Transcription</keyword>
<dbReference type="AlphaFoldDB" id="G4CZ78"/>
<evidence type="ECO:0000256" key="3">
    <source>
        <dbReference type="ARBA" id="ARBA00023163"/>
    </source>
</evidence>
<dbReference type="PATRIC" id="fig|997355.3.peg.1721"/>
<organism evidence="6 7">
    <name type="scientific">Cutibacterium avidum ATCC 25577</name>
    <dbReference type="NCBI Taxonomy" id="997355"/>
    <lineage>
        <taxon>Bacteria</taxon>
        <taxon>Bacillati</taxon>
        <taxon>Actinomycetota</taxon>
        <taxon>Actinomycetes</taxon>
        <taxon>Propionibacteriales</taxon>
        <taxon>Propionibacteriaceae</taxon>
        <taxon>Cutibacterium</taxon>
    </lineage>
</organism>
<dbReference type="SUPFAM" id="SSF46689">
    <property type="entry name" value="Homeodomain-like"/>
    <property type="match status" value="1"/>
</dbReference>
<evidence type="ECO:0000256" key="1">
    <source>
        <dbReference type="ARBA" id="ARBA00023015"/>
    </source>
</evidence>
<evidence type="ECO:0000259" key="5">
    <source>
        <dbReference type="PROSITE" id="PS50977"/>
    </source>
</evidence>
<reference evidence="6 7" key="1">
    <citation type="submission" date="2011-06" db="EMBL/GenBank/DDBJ databases">
        <authorList>
            <person name="Muzny D."/>
            <person name="Qin X."/>
            <person name="Deng J."/>
            <person name="Jiang H."/>
            <person name="Liu Y."/>
            <person name="Qu J."/>
            <person name="Song X.-Z."/>
            <person name="Zhang L."/>
            <person name="Thornton R."/>
            <person name="Coyle M."/>
            <person name="Francisco L."/>
            <person name="Jackson L."/>
            <person name="Javaid M."/>
            <person name="Korchina V."/>
            <person name="Kovar C."/>
            <person name="Mata R."/>
            <person name="Mathew T."/>
            <person name="Ngo R."/>
            <person name="Nguyen L."/>
            <person name="Nguyen N."/>
            <person name="Okwuonu G."/>
            <person name="Ongeri F."/>
            <person name="Pham C."/>
            <person name="Simmons D."/>
            <person name="Wilczek-Boney K."/>
            <person name="Hale W."/>
            <person name="Jakkamsetti A."/>
            <person name="Pham P."/>
            <person name="Ruth R."/>
            <person name="San Lucas F."/>
            <person name="Warren J."/>
            <person name="Zhang J."/>
            <person name="Zhao Z."/>
            <person name="Zhou C."/>
            <person name="Zhu D."/>
            <person name="Lee S."/>
            <person name="Bess C."/>
            <person name="Blankenburg K."/>
            <person name="Forbes L."/>
            <person name="Fu Q."/>
            <person name="Gubbala S."/>
            <person name="Hirani K."/>
            <person name="Jayaseelan J.C."/>
            <person name="Lara F."/>
            <person name="Munidasa M."/>
            <person name="Palculict T."/>
            <person name="Patil S."/>
            <person name="Pu L.-L."/>
            <person name="Saada N."/>
            <person name="Tang L."/>
            <person name="Weissenberger G."/>
            <person name="Zhu Y."/>
            <person name="Hemphill L."/>
            <person name="Shang Y."/>
            <person name="Youmans B."/>
            <person name="Ayvaz T."/>
            <person name="Ross M."/>
            <person name="Santibanez J."/>
            <person name="Aqrawi P."/>
            <person name="Gross S."/>
            <person name="Joshi V."/>
            <person name="Fowler G."/>
            <person name="Nazareth L."/>
            <person name="Reid J."/>
            <person name="Worley K."/>
            <person name="Petrosino J."/>
            <person name="Highlander S."/>
            <person name="Gibbs R."/>
        </authorList>
    </citation>
    <scope>NUCLEOTIDE SEQUENCE [LARGE SCALE GENOMIC DNA]</scope>
    <source>
        <strain evidence="6 7">ATCC 25577</strain>
    </source>
</reference>
<dbReference type="InterPro" id="IPR050109">
    <property type="entry name" value="HTH-type_TetR-like_transc_reg"/>
</dbReference>
<dbReference type="GO" id="GO:0000976">
    <property type="term" value="F:transcription cis-regulatory region binding"/>
    <property type="evidence" value="ECO:0007669"/>
    <property type="project" value="TreeGrafter"/>
</dbReference>
<dbReference type="SUPFAM" id="SSF48498">
    <property type="entry name" value="Tetracyclin repressor-like, C-terminal domain"/>
    <property type="match status" value="1"/>
</dbReference>
<evidence type="ECO:0000313" key="7">
    <source>
        <dbReference type="Proteomes" id="UP000005332"/>
    </source>
</evidence>
<dbReference type="InterPro" id="IPR001647">
    <property type="entry name" value="HTH_TetR"/>
</dbReference>
<dbReference type="Proteomes" id="UP000005332">
    <property type="component" value="Unassembled WGS sequence"/>
</dbReference>
<dbReference type="Pfam" id="PF00440">
    <property type="entry name" value="TetR_N"/>
    <property type="match status" value="1"/>
</dbReference>